<dbReference type="EMBL" id="SGPJ01000016">
    <property type="protein sequence ID" value="THH01786.1"/>
    <property type="molecule type" value="Genomic_DNA"/>
</dbReference>
<protein>
    <recommendedName>
        <fullName evidence="2">T6SS Phospholipase effector Tle1-like catalytic domain-containing protein</fullName>
    </recommendedName>
</protein>
<accession>A0A4S4KT10</accession>
<dbReference type="PANTHER" id="PTHR33840:SF1">
    <property type="entry name" value="TLE1 PHOSPHOLIPASE DOMAIN-CONTAINING PROTEIN"/>
    <property type="match status" value="1"/>
</dbReference>
<dbReference type="Pfam" id="PF09994">
    <property type="entry name" value="T6SS_Tle1-like_cat"/>
    <property type="match status" value="1"/>
</dbReference>
<feature type="domain" description="T6SS Phospholipase effector Tle1-like catalytic" evidence="2">
    <location>
        <begin position="33"/>
        <end position="187"/>
    </location>
</feature>
<dbReference type="Proteomes" id="UP000309038">
    <property type="component" value="Unassembled WGS sequence"/>
</dbReference>
<organism evidence="3 4">
    <name type="scientific">Hermanssonia centrifuga</name>
    <dbReference type="NCBI Taxonomy" id="98765"/>
    <lineage>
        <taxon>Eukaryota</taxon>
        <taxon>Fungi</taxon>
        <taxon>Dikarya</taxon>
        <taxon>Basidiomycota</taxon>
        <taxon>Agaricomycotina</taxon>
        <taxon>Agaricomycetes</taxon>
        <taxon>Polyporales</taxon>
        <taxon>Meruliaceae</taxon>
        <taxon>Hermanssonia</taxon>
    </lineage>
</organism>
<reference evidence="3 4" key="1">
    <citation type="submission" date="2019-02" db="EMBL/GenBank/DDBJ databases">
        <title>Genome sequencing of the rare red list fungi Phlebia centrifuga.</title>
        <authorList>
            <person name="Buettner E."/>
            <person name="Kellner H."/>
        </authorList>
    </citation>
    <scope>NUCLEOTIDE SEQUENCE [LARGE SCALE GENOMIC DNA]</scope>
    <source>
        <strain evidence="3 4">DSM 108282</strain>
    </source>
</reference>
<dbReference type="PANTHER" id="PTHR33840">
    <property type="match status" value="1"/>
</dbReference>
<proteinExistence type="predicted"/>
<evidence type="ECO:0000256" key="1">
    <source>
        <dbReference type="SAM" id="MobiDB-lite"/>
    </source>
</evidence>
<evidence type="ECO:0000313" key="4">
    <source>
        <dbReference type="Proteomes" id="UP000309038"/>
    </source>
</evidence>
<dbReference type="AlphaFoldDB" id="A0A4S4KT10"/>
<dbReference type="InterPro" id="IPR018712">
    <property type="entry name" value="Tle1-like_cat"/>
</dbReference>
<dbReference type="InterPro" id="IPR029058">
    <property type="entry name" value="AB_hydrolase_fold"/>
</dbReference>
<evidence type="ECO:0000259" key="2">
    <source>
        <dbReference type="Pfam" id="PF09994"/>
    </source>
</evidence>
<sequence length="412" mass="45778">MSSFEQASIRDTAWTDSTPPSRGVAESKTSAIKRIIVCCDGTWQDGLVATQKWKYTNVLRLARTINHTDERARNLATDGKIRYPPISQVVFYQSGVGTFGDRYIEALDGIVGASLAEKVQEAYAFIAHNYRPKDEIFLFGFSRGAYTARMVATLIGAIGVLDRTEMDHFADIFMAYQKRGKATDPTEIAALDKQLAPWNQHSSPGKIGGGFEDHDLSDITLTWMLGNVSDALSLDLGYLASLPDPVKPWGELQPHNSMTGIYSIANSIQRTIPTTTNDITHETIHPSVLKQRQLKPELLQDVQNNPALIWTLLPLEEQIKDNWQVKRAMTASEESGDNAKKSHRTLKHILHTAQEVAKDGSQVGHALYYSVTHKESDTGDQREGPLDEQHLSGELFEGHSMGVLIRELVGKH</sequence>
<evidence type="ECO:0000313" key="3">
    <source>
        <dbReference type="EMBL" id="THH01786.1"/>
    </source>
</evidence>
<gene>
    <name evidence="3" type="ORF">EW026_g942</name>
</gene>
<comment type="caution">
    <text evidence="3">The sequence shown here is derived from an EMBL/GenBank/DDBJ whole genome shotgun (WGS) entry which is preliminary data.</text>
</comment>
<dbReference type="SUPFAM" id="SSF53474">
    <property type="entry name" value="alpha/beta-Hydrolases"/>
    <property type="match status" value="1"/>
</dbReference>
<name>A0A4S4KT10_9APHY</name>
<keyword evidence="4" id="KW-1185">Reference proteome</keyword>
<feature type="region of interest" description="Disordered" evidence="1">
    <location>
        <begin position="1"/>
        <end position="25"/>
    </location>
</feature>